<accession>A0ABS9YRD5</accession>
<feature type="transmembrane region" description="Helical" evidence="1">
    <location>
        <begin position="101"/>
        <end position="119"/>
    </location>
</feature>
<dbReference type="EMBL" id="JAIVFL010000001">
    <property type="protein sequence ID" value="MCI4673790.1"/>
    <property type="molecule type" value="Genomic_DNA"/>
</dbReference>
<name>A0ABS9YRD5_9MYCO</name>
<dbReference type="InterPro" id="IPR006068">
    <property type="entry name" value="ATPase_P-typ_cation-transptr_C"/>
</dbReference>
<evidence type="ECO:0000313" key="3">
    <source>
        <dbReference type="EMBL" id="MCI4673790.1"/>
    </source>
</evidence>
<keyword evidence="1" id="KW-0812">Transmembrane</keyword>
<dbReference type="Pfam" id="PF00689">
    <property type="entry name" value="Cation_ATPase_C"/>
    <property type="match status" value="1"/>
</dbReference>
<evidence type="ECO:0000259" key="2">
    <source>
        <dbReference type="Pfam" id="PF00689"/>
    </source>
</evidence>
<feature type="transmembrane region" description="Helical" evidence="1">
    <location>
        <begin position="131"/>
        <end position="150"/>
    </location>
</feature>
<dbReference type="Proteomes" id="UP001139068">
    <property type="component" value="Unassembled WGS sequence"/>
</dbReference>
<comment type="caution">
    <text evidence="3">The sequence shown here is derived from an EMBL/GenBank/DDBJ whole genome shotgun (WGS) entry which is preliminary data.</text>
</comment>
<dbReference type="SUPFAM" id="SSF81665">
    <property type="entry name" value="Calcium ATPase, transmembrane domain M"/>
    <property type="match status" value="1"/>
</dbReference>
<protein>
    <submittedName>
        <fullName evidence="3">Cation transporting ATPase C-terminal domain-containing protein</fullName>
    </submittedName>
</protein>
<feature type="domain" description="Cation-transporting P-type ATPase C-terminal" evidence="2">
    <location>
        <begin position="2"/>
        <end position="152"/>
    </location>
</feature>
<keyword evidence="1" id="KW-1133">Transmembrane helix</keyword>
<keyword evidence="1" id="KW-0472">Membrane</keyword>
<proteinExistence type="predicted"/>
<evidence type="ECO:0000256" key="1">
    <source>
        <dbReference type="SAM" id="Phobius"/>
    </source>
</evidence>
<gene>
    <name evidence="3" type="ORF">K9U37_01970</name>
</gene>
<sequence>MVFEAEQIDPKVMDASPRGVDEPIFGPRVLAIACRQGASVLATTICVYPWAMWSHHGDDVVRSVTFATLLIGNVALILVNRFWRLTMWRTFRERRNAAHKWIFAGAPAFLILILTVPALRHAFNFSPLPPLGWLIAVGAGVSGVAWFEIYKAVATRRPKVV</sequence>
<dbReference type="RefSeq" id="WP_243070293.1">
    <property type="nucleotide sequence ID" value="NZ_JAIVFL010000001.1"/>
</dbReference>
<dbReference type="InterPro" id="IPR023298">
    <property type="entry name" value="ATPase_P-typ_TM_dom_sf"/>
</dbReference>
<evidence type="ECO:0000313" key="4">
    <source>
        <dbReference type="Proteomes" id="UP001139068"/>
    </source>
</evidence>
<dbReference type="Gene3D" id="1.20.1110.10">
    <property type="entry name" value="Calcium-transporting ATPase, transmembrane domain"/>
    <property type="match status" value="1"/>
</dbReference>
<organism evidence="3 4">
    <name type="scientific">Candidatus Mycolicibacterium alkanivorans</name>
    <dbReference type="NCBI Taxonomy" id="2954114"/>
    <lineage>
        <taxon>Bacteria</taxon>
        <taxon>Bacillati</taxon>
        <taxon>Actinomycetota</taxon>
        <taxon>Actinomycetes</taxon>
        <taxon>Mycobacteriales</taxon>
        <taxon>Mycobacteriaceae</taxon>
        <taxon>Mycolicibacterium</taxon>
    </lineage>
</organism>
<feature type="transmembrane region" description="Helical" evidence="1">
    <location>
        <begin position="60"/>
        <end position="80"/>
    </location>
</feature>
<keyword evidence="4" id="KW-1185">Reference proteome</keyword>
<reference evidence="3" key="1">
    <citation type="journal article" date="2022" name="ISME J.">
        <title>Identification of active gaseous-alkane degraders at natural gas seeps.</title>
        <authorList>
            <person name="Farhan Ul Haque M."/>
            <person name="Hernandez M."/>
            <person name="Crombie A.T."/>
            <person name="Murrell J.C."/>
        </authorList>
    </citation>
    <scope>NUCLEOTIDE SEQUENCE</scope>
    <source>
        <strain evidence="3">ANDR5</strain>
    </source>
</reference>